<organism evidence="1">
    <name type="scientific">marine sediment metagenome</name>
    <dbReference type="NCBI Taxonomy" id="412755"/>
    <lineage>
        <taxon>unclassified sequences</taxon>
        <taxon>metagenomes</taxon>
        <taxon>ecological metagenomes</taxon>
    </lineage>
</organism>
<name>A0A0F8Z908_9ZZZZ</name>
<proteinExistence type="predicted"/>
<evidence type="ECO:0008006" key="2">
    <source>
        <dbReference type="Google" id="ProtNLM"/>
    </source>
</evidence>
<reference evidence="1" key="1">
    <citation type="journal article" date="2015" name="Nature">
        <title>Complex archaea that bridge the gap between prokaryotes and eukaryotes.</title>
        <authorList>
            <person name="Spang A."/>
            <person name="Saw J.H."/>
            <person name="Jorgensen S.L."/>
            <person name="Zaremba-Niedzwiedzka K."/>
            <person name="Martijn J."/>
            <person name="Lind A.E."/>
            <person name="van Eijk R."/>
            <person name="Schleper C."/>
            <person name="Guy L."/>
            <person name="Ettema T.J."/>
        </authorList>
    </citation>
    <scope>NUCLEOTIDE SEQUENCE</scope>
</reference>
<accession>A0A0F8Z908</accession>
<dbReference type="AlphaFoldDB" id="A0A0F8Z908"/>
<comment type="caution">
    <text evidence="1">The sequence shown here is derived from an EMBL/GenBank/DDBJ whole genome shotgun (WGS) entry which is preliminary data.</text>
</comment>
<evidence type="ECO:0000313" key="1">
    <source>
        <dbReference type="EMBL" id="KKK82460.1"/>
    </source>
</evidence>
<dbReference type="InterPro" id="IPR009057">
    <property type="entry name" value="Homeodomain-like_sf"/>
</dbReference>
<protein>
    <recommendedName>
        <fullName evidence="2">Resolvase HTH domain-containing protein</fullName>
    </recommendedName>
</protein>
<dbReference type="SUPFAM" id="SSF46689">
    <property type="entry name" value="Homeodomain-like"/>
    <property type="match status" value="1"/>
</dbReference>
<dbReference type="Gene3D" id="1.10.10.60">
    <property type="entry name" value="Homeodomain-like"/>
    <property type="match status" value="1"/>
</dbReference>
<dbReference type="EMBL" id="LAZR01052664">
    <property type="protein sequence ID" value="KKK82460.1"/>
    <property type="molecule type" value="Genomic_DNA"/>
</dbReference>
<sequence>KISGSRNQVRRINSKMRPIEDKLKYVQLRAEGKSYRAIAKEIGIHKDTCTRWEAELKEQIAEHKEAKLKELYDSYHMTREARITQLGETVKTIDTAIDTIGLSEANPEKLLDLKLKYSAALKDEYLPVNTAPSAFIATNGDYMQNVLVALNDLLLRVREGEVTTEQATKESAIITNLLKAIEVKDIKHKLETIETALEGR</sequence>
<feature type="non-terminal residue" evidence="1">
    <location>
        <position position="1"/>
    </location>
</feature>
<gene>
    <name evidence="1" type="ORF">LCGC14_2803160</name>
</gene>